<reference evidence="2 3" key="1">
    <citation type="submission" date="2018-10" db="EMBL/GenBank/DDBJ databases">
        <title>Improved assembly of the deer mouse Peromyscus maniculatus genome.</title>
        <authorList>
            <person name="Lassance J.-M."/>
            <person name="Hoekstra H.E."/>
        </authorList>
    </citation>
    <scope>NUCLEOTIDE SEQUENCE [LARGE SCALE GENOMIC DNA]</scope>
</reference>
<name>A0A8C8UFE4_PERMB</name>
<dbReference type="InterPro" id="IPR000626">
    <property type="entry name" value="Ubiquitin-like_dom"/>
</dbReference>
<dbReference type="Pfam" id="PF00240">
    <property type="entry name" value="ubiquitin"/>
    <property type="match status" value="1"/>
</dbReference>
<dbReference type="Gene3D" id="3.10.20.90">
    <property type="entry name" value="Phosphatidylinositol 3-kinase Catalytic Subunit, Chain A, domain 1"/>
    <property type="match status" value="1"/>
</dbReference>
<protein>
    <recommendedName>
        <fullName evidence="1">Ubiquitin-like domain-containing protein</fullName>
    </recommendedName>
</protein>
<dbReference type="SUPFAM" id="SSF54236">
    <property type="entry name" value="Ubiquitin-like"/>
    <property type="match status" value="1"/>
</dbReference>
<proteinExistence type="predicted"/>
<feature type="domain" description="Ubiquitin-like" evidence="1">
    <location>
        <begin position="1"/>
        <end position="43"/>
    </location>
</feature>
<organism evidence="2 3">
    <name type="scientific">Peromyscus maniculatus bairdii</name>
    <name type="common">Prairie deer mouse</name>
    <dbReference type="NCBI Taxonomy" id="230844"/>
    <lineage>
        <taxon>Eukaryota</taxon>
        <taxon>Metazoa</taxon>
        <taxon>Chordata</taxon>
        <taxon>Craniata</taxon>
        <taxon>Vertebrata</taxon>
        <taxon>Euteleostomi</taxon>
        <taxon>Mammalia</taxon>
        <taxon>Eutheria</taxon>
        <taxon>Euarchontoglires</taxon>
        <taxon>Glires</taxon>
        <taxon>Rodentia</taxon>
        <taxon>Myomorpha</taxon>
        <taxon>Muroidea</taxon>
        <taxon>Cricetidae</taxon>
        <taxon>Neotominae</taxon>
        <taxon>Peromyscus</taxon>
    </lineage>
</organism>
<dbReference type="Ensembl" id="ENSPEMT00000034261.1">
    <property type="protein sequence ID" value="ENSPEMP00000031065.1"/>
    <property type="gene ID" value="ENSPEMG00000027026.1"/>
</dbReference>
<evidence type="ECO:0000313" key="2">
    <source>
        <dbReference type="Ensembl" id="ENSPEMP00000031065.1"/>
    </source>
</evidence>
<evidence type="ECO:0000259" key="1">
    <source>
        <dbReference type="PROSITE" id="PS50053"/>
    </source>
</evidence>
<dbReference type="Proteomes" id="UP000694547">
    <property type="component" value="Chromosome 9"/>
</dbReference>
<reference evidence="2" key="3">
    <citation type="submission" date="2025-09" db="UniProtKB">
        <authorList>
            <consortium name="Ensembl"/>
        </authorList>
    </citation>
    <scope>IDENTIFICATION</scope>
</reference>
<dbReference type="AlphaFoldDB" id="A0A8C8UFE4"/>
<reference evidence="2" key="2">
    <citation type="submission" date="2025-08" db="UniProtKB">
        <authorList>
            <consortium name="Ensembl"/>
        </authorList>
    </citation>
    <scope>IDENTIFICATION</scope>
</reference>
<evidence type="ECO:0000313" key="3">
    <source>
        <dbReference type="Proteomes" id="UP000694547"/>
    </source>
</evidence>
<accession>A0A8C8UFE4</accession>
<keyword evidence="3" id="KW-1185">Reference proteome</keyword>
<dbReference type="GeneTree" id="ENSGT00950000183314"/>
<dbReference type="InterPro" id="IPR029071">
    <property type="entry name" value="Ubiquitin-like_domsf"/>
</dbReference>
<sequence>VTSHIKYHHSQRQRVPMNSLRFLFEGQRITDNRTQKELGMEENVVEVYQDQNQTGGRCHLMAR</sequence>
<dbReference type="PROSITE" id="PS50053">
    <property type="entry name" value="UBIQUITIN_2"/>
    <property type="match status" value="1"/>
</dbReference>